<keyword evidence="2" id="KW-0732">Signal</keyword>
<comment type="caution">
    <text evidence="3">The sequence shown here is derived from an EMBL/GenBank/DDBJ whole genome shotgun (WGS) entry which is preliminary data.</text>
</comment>
<dbReference type="Proteomes" id="UP001055286">
    <property type="component" value="Unassembled WGS sequence"/>
</dbReference>
<dbReference type="EMBL" id="BPQJ01000016">
    <property type="protein sequence ID" value="GJD63437.1"/>
    <property type="molecule type" value="Genomic_DNA"/>
</dbReference>
<dbReference type="AlphaFoldDB" id="A0AA37HCU0"/>
<gene>
    <name evidence="3" type="ORF">MPEAHAMD_3605</name>
</gene>
<reference evidence="3" key="1">
    <citation type="journal article" date="2016" name="Front. Microbiol.">
        <title>Genome Sequence of the Piezophilic, Mesophilic Sulfate-Reducing Bacterium Desulfovibrio indicus J2T.</title>
        <authorList>
            <person name="Cao J."/>
            <person name="Maignien L."/>
            <person name="Shao Z."/>
            <person name="Alain K."/>
            <person name="Jebbar M."/>
        </authorList>
    </citation>
    <scope>NUCLEOTIDE SEQUENCE</scope>
    <source>
        <strain evidence="3">JCM 32048</strain>
    </source>
</reference>
<proteinExistence type="predicted"/>
<feature type="chain" id="PRO_5041334936" description="CopL family metal-binding regulatory protein" evidence="2">
    <location>
        <begin position="18"/>
        <end position="137"/>
    </location>
</feature>
<evidence type="ECO:0000256" key="1">
    <source>
        <dbReference type="SAM" id="MobiDB-lite"/>
    </source>
</evidence>
<protein>
    <recommendedName>
        <fullName evidence="5">CopL family metal-binding regulatory protein</fullName>
    </recommendedName>
</protein>
<sequence>MLSLRTLLVAMVAACLAAFPAGIWRASAPIGVTASRAADSLRYAHGGARHHHGVTGPHEDAPVSFTAEPDDDGCMHHASGGKRCAPTCCGFACHAFESSLAPGLTDPPSRTSDCHVTNDEQVEGGTPFRIERPPRAA</sequence>
<feature type="region of interest" description="Disordered" evidence="1">
    <location>
        <begin position="102"/>
        <end position="137"/>
    </location>
</feature>
<keyword evidence="4" id="KW-1185">Reference proteome</keyword>
<name>A0AA37HCU0_9HYPH</name>
<evidence type="ECO:0000256" key="2">
    <source>
        <dbReference type="SAM" id="SignalP"/>
    </source>
</evidence>
<organism evidence="3 4">
    <name type="scientific">Methylobacterium frigidaeris</name>
    <dbReference type="NCBI Taxonomy" id="2038277"/>
    <lineage>
        <taxon>Bacteria</taxon>
        <taxon>Pseudomonadati</taxon>
        <taxon>Pseudomonadota</taxon>
        <taxon>Alphaproteobacteria</taxon>
        <taxon>Hyphomicrobiales</taxon>
        <taxon>Methylobacteriaceae</taxon>
        <taxon>Methylobacterium</taxon>
    </lineage>
</organism>
<evidence type="ECO:0008006" key="5">
    <source>
        <dbReference type="Google" id="ProtNLM"/>
    </source>
</evidence>
<evidence type="ECO:0000313" key="3">
    <source>
        <dbReference type="EMBL" id="GJD63437.1"/>
    </source>
</evidence>
<reference evidence="3" key="2">
    <citation type="submission" date="2021-08" db="EMBL/GenBank/DDBJ databases">
        <authorList>
            <person name="Tani A."/>
            <person name="Ola A."/>
            <person name="Ogura Y."/>
            <person name="Katsura K."/>
            <person name="Hayashi T."/>
        </authorList>
    </citation>
    <scope>NUCLEOTIDE SEQUENCE</scope>
    <source>
        <strain evidence="3">JCM 32048</strain>
    </source>
</reference>
<evidence type="ECO:0000313" key="4">
    <source>
        <dbReference type="Proteomes" id="UP001055286"/>
    </source>
</evidence>
<accession>A0AA37HCU0</accession>
<feature type="signal peptide" evidence="2">
    <location>
        <begin position="1"/>
        <end position="17"/>
    </location>
</feature>